<evidence type="ECO:0000256" key="2">
    <source>
        <dbReference type="SAM" id="SignalP"/>
    </source>
</evidence>
<evidence type="ECO:0000313" key="6">
    <source>
        <dbReference type="Proteomes" id="UP000494256"/>
    </source>
</evidence>
<accession>A0A8S0YL71</accession>
<protein>
    <submittedName>
        <fullName evidence="3">Uncharacterized protein</fullName>
    </submittedName>
</protein>
<feature type="signal peptide" evidence="2">
    <location>
        <begin position="1"/>
        <end position="19"/>
    </location>
</feature>
<dbReference type="EMBL" id="CADEBD010000024">
    <property type="protein sequence ID" value="CAB3219969.1"/>
    <property type="molecule type" value="Genomic_DNA"/>
</dbReference>
<keyword evidence="5" id="KW-1185">Reference proteome</keyword>
<sequence length="67" mass="6711">MKLFVALFTIAAVLVLVCGMSISPKSAGFASPQDSDGMPPGPPPDGMPPGPPPDGEPPGPPPEDSSR</sequence>
<feature type="region of interest" description="Disordered" evidence="1">
    <location>
        <begin position="24"/>
        <end position="67"/>
    </location>
</feature>
<proteinExistence type="predicted"/>
<keyword evidence="2" id="KW-0732">Signal</keyword>
<dbReference type="EMBL" id="CADEBC010000587">
    <property type="protein sequence ID" value="CAB3256744.1"/>
    <property type="molecule type" value="Genomic_DNA"/>
</dbReference>
<gene>
    <name evidence="3" type="ORF">APLA_LOCUS114</name>
    <name evidence="4" type="ORF">APLA_LOCUS15528</name>
</gene>
<dbReference type="AlphaFoldDB" id="A0A8S0YL71"/>
<reference evidence="5 6" key="1">
    <citation type="submission" date="2020-04" db="EMBL/GenBank/DDBJ databases">
        <authorList>
            <person name="Wallbank WR R."/>
            <person name="Pardo Diaz C."/>
            <person name="Kozak K."/>
            <person name="Martin S."/>
            <person name="Jiggins C."/>
            <person name="Moest M."/>
            <person name="Warren A I."/>
            <person name="Byers J.R.P. K."/>
            <person name="Montejo-Kovacevich G."/>
            <person name="Yen C E."/>
        </authorList>
    </citation>
    <scope>NUCLEOTIDE SEQUENCE [LARGE SCALE GENOMIC DNA]</scope>
</reference>
<dbReference type="Proteomes" id="UP000494106">
    <property type="component" value="Unassembled WGS sequence"/>
</dbReference>
<evidence type="ECO:0000313" key="5">
    <source>
        <dbReference type="Proteomes" id="UP000494106"/>
    </source>
</evidence>
<name>A0A8S0YL71_ARCPL</name>
<feature type="chain" id="PRO_5036272816" evidence="2">
    <location>
        <begin position="20"/>
        <end position="67"/>
    </location>
</feature>
<dbReference type="Proteomes" id="UP000494256">
    <property type="component" value="Unassembled WGS sequence"/>
</dbReference>
<dbReference type="OrthoDB" id="10521181at2759"/>
<evidence type="ECO:0000313" key="3">
    <source>
        <dbReference type="EMBL" id="CAB3219969.1"/>
    </source>
</evidence>
<evidence type="ECO:0000256" key="1">
    <source>
        <dbReference type="SAM" id="MobiDB-lite"/>
    </source>
</evidence>
<feature type="compositionally biased region" description="Pro residues" evidence="1">
    <location>
        <begin position="39"/>
        <end position="67"/>
    </location>
</feature>
<comment type="caution">
    <text evidence="3">The sequence shown here is derived from an EMBL/GenBank/DDBJ whole genome shotgun (WGS) entry which is preliminary data.</text>
</comment>
<organism evidence="3 6">
    <name type="scientific">Arctia plantaginis</name>
    <name type="common">Wood tiger moth</name>
    <name type="synonym">Phalaena plantaginis</name>
    <dbReference type="NCBI Taxonomy" id="874455"/>
    <lineage>
        <taxon>Eukaryota</taxon>
        <taxon>Metazoa</taxon>
        <taxon>Ecdysozoa</taxon>
        <taxon>Arthropoda</taxon>
        <taxon>Hexapoda</taxon>
        <taxon>Insecta</taxon>
        <taxon>Pterygota</taxon>
        <taxon>Neoptera</taxon>
        <taxon>Endopterygota</taxon>
        <taxon>Lepidoptera</taxon>
        <taxon>Glossata</taxon>
        <taxon>Ditrysia</taxon>
        <taxon>Noctuoidea</taxon>
        <taxon>Erebidae</taxon>
        <taxon>Arctiinae</taxon>
        <taxon>Arctia</taxon>
    </lineage>
</organism>
<evidence type="ECO:0000313" key="4">
    <source>
        <dbReference type="EMBL" id="CAB3256744.1"/>
    </source>
</evidence>